<comment type="similarity">
    <text evidence="2">Belongs to the rad17/RAD24 family.</text>
</comment>
<dbReference type="AlphaFoldDB" id="A0A6P7G978"/>
<dbReference type="Pfam" id="PF03215">
    <property type="entry name" value="Rad17"/>
    <property type="match status" value="1"/>
</dbReference>
<keyword evidence="5" id="KW-0067">ATP-binding</keyword>
<reference evidence="8" key="1">
    <citation type="submission" date="2025-08" db="UniProtKB">
        <authorList>
            <consortium name="RefSeq"/>
        </authorList>
    </citation>
    <scope>IDENTIFICATION</scope>
    <source>
        <tissue evidence="8">Whole insect</tissue>
    </source>
</reference>
<accession>A0A6P7G978</accession>
<evidence type="ECO:0000256" key="5">
    <source>
        <dbReference type="ARBA" id="ARBA00022840"/>
    </source>
</evidence>
<dbReference type="InterPro" id="IPR027417">
    <property type="entry name" value="P-loop_NTPase"/>
</dbReference>
<dbReference type="Gene3D" id="3.40.50.300">
    <property type="entry name" value="P-loop containing nucleotide triphosphate hydrolases"/>
    <property type="match status" value="1"/>
</dbReference>
<dbReference type="GO" id="GO:0000077">
    <property type="term" value="P:DNA damage checkpoint signaling"/>
    <property type="evidence" value="ECO:0007669"/>
    <property type="project" value="TreeGrafter"/>
</dbReference>
<evidence type="ECO:0000256" key="4">
    <source>
        <dbReference type="ARBA" id="ARBA00022763"/>
    </source>
</evidence>
<protein>
    <submittedName>
        <fullName evidence="8">Cell cycle checkpoint protein RAD17-like isoform X2</fullName>
    </submittedName>
</protein>
<dbReference type="GO" id="GO:0005634">
    <property type="term" value="C:nucleus"/>
    <property type="evidence" value="ECO:0007669"/>
    <property type="project" value="UniProtKB-SubCell"/>
</dbReference>
<evidence type="ECO:0000256" key="1">
    <source>
        <dbReference type="ARBA" id="ARBA00004123"/>
    </source>
</evidence>
<dbReference type="GO" id="GO:0005524">
    <property type="term" value="F:ATP binding"/>
    <property type="evidence" value="ECO:0007669"/>
    <property type="project" value="UniProtKB-KW"/>
</dbReference>
<dbReference type="SUPFAM" id="SSF52540">
    <property type="entry name" value="P-loop containing nucleoside triphosphate hydrolases"/>
    <property type="match status" value="1"/>
</dbReference>
<dbReference type="InterPro" id="IPR004582">
    <property type="entry name" value="Checkpoint_prot_Rad17_Rad24"/>
</dbReference>
<keyword evidence="6" id="KW-0539">Nucleus</keyword>
<dbReference type="GO" id="GO:0033314">
    <property type="term" value="P:mitotic DNA replication checkpoint signaling"/>
    <property type="evidence" value="ECO:0007669"/>
    <property type="project" value="TreeGrafter"/>
</dbReference>
<keyword evidence="4" id="KW-0227">DNA damage</keyword>
<name>A0A6P7G978_DIAVI</name>
<keyword evidence="7" id="KW-0131">Cell cycle</keyword>
<evidence type="ECO:0000256" key="7">
    <source>
        <dbReference type="ARBA" id="ARBA00023306"/>
    </source>
</evidence>
<dbReference type="RefSeq" id="XP_028145756.1">
    <property type="nucleotide sequence ID" value="XM_028289955.1"/>
</dbReference>
<evidence type="ECO:0000256" key="2">
    <source>
        <dbReference type="ARBA" id="ARBA00006168"/>
    </source>
</evidence>
<comment type="subcellular location">
    <subcellularLocation>
        <location evidence="1">Nucleus</location>
    </subcellularLocation>
</comment>
<dbReference type="GO" id="GO:0003689">
    <property type="term" value="F:DNA clamp loader activity"/>
    <property type="evidence" value="ECO:0007669"/>
    <property type="project" value="TreeGrafter"/>
</dbReference>
<sequence length="476" mass="54855">MDISKRSRQWKCFDFGPPTKKVDFSPKEQIKENYEPKISSSRKNIPVTVKKCFNFHEQLAPQAISELAVHPKKIQEVEDWFNRFVLDKKKNVFTPLLLLSGPTGSGKTSTISVICKKLNISITEWINPVDQDYEYKGMNQLEKFLEFFSESKYCSLFENSSSRISLVKDFPNTVIQNPQLFFEVLETFKYTTKQPVVFICTEASSMGLNLQRTLFPDDIMQKFNIGQISFNACAPTLMKIAVKRAQELVKANSDKLKQPSSQTIDVILASSSGDIRNAMNQFHVASLLGTSDIPTITTQSEKKTTKRKRSTTGTTLSLMTRDLSLGLFHGLGRVLNPKRREVGKSWRLSHNIESLVDEFSMQPQMFTSFLFENYLKYFGDINDVAKAAEVLSMSVRFLENWERHETLVFALWISVLGLMIFNEHRVSRWTQIRAPSKITRDKSEKEISTLGLNVTDYFYYNMINKTDKFHRFNLDF</sequence>
<dbReference type="PANTHER" id="PTHR12172:SF0">
    <property type="entry name" value="CELL CYCLE CHECKPOINT PROTEIN RAD17"/>
    <property type="match status" value="1"/>
</dbReference>
<dbReference type="GO" id="GO:0006281">
    <property type="term" value="P:DNA repair"/>
    <property type="evidence" value="ECO:0007669"/>
    <property type="project" value="InterPro"/>
</dbReference>
<dbReference type="GO" id="GO:0003682">
    <property type="term" value="F:chromatin binding"/>
    <property type="evidence" value="ECO:0007669"/>
    <property type="project" value="TreeGrafter"/>
</dbReference>
<dbReference type="PANTHER" id="PTHR12172">
    <property type="entry name" value="CELL CYCLE CHECKPOINT PROTEIN RAD17"/>
    <property type="match status" value="1"/>
</dbReference>
<evidence type="ECO:0000256" key="6">
    <source>
        <dbReference type="ARBA" id="ARBA00023242"/>
    </source>
</evidence>
<proteinExistence type="inferred from homology"/>
<evidence type="ECO:0000313" key="8">
    <source>
        <dbReference type="RefSeq" id="XP_028145756.1"/>
    </source>
</evidence>
<gene>
    <name evidence="8" type="primary">LOC114339323</name>
</gene>
<evidence type="ECO:0000256" key="3">
    <source>
        <dbReference type="ARBA" id="ARBA00022741"/>
    </source>
</evidence>
<keyword evidence="3" id="KW-0547">Nucleotide-binding</keyword>
<organism evidence="8">
    <name type="scientific">Diabrotica virgifera virgifera</name>
    <name type="common">western corn rootworm</name>
    <dbReference type="NCBI Taxonomy" id="50390"/>
    <lineage>
        <taxon>Eukaryota</taxon>
        <taxon>Metazoa</taxon>
        <taxon>Ecdysozoa</taxon>
        <taxon>Arthropoda</taxon>
        <taxon>Hexapoda</taxon>
        <taxon>Insecta</taxon>
        <taxon>Pterygota</taxon>
        <taxon>Neoptera</taxon>
        <taxon>Endopterygota</taxon>
        <taxon>Coleoptera</taxon>
        <taxon>Polyphaga</taxon>
        <taxon>Cucujiformia</taxon>
        <taxon>Chrysomeloidea</taxon>
        <taxon>Chrysomelidae</taxon>
        <taxon>Galerucinae</taxon>
        <taxon>Diabroticina</taxon>
        <taxon>Diabroticites</taxon>
        <taxon>Diabrotica</taxon>
    </lineage>
</organism>